<feature type="non-terminal residue" evidence="2">
    <location>
        <position position="1"/>
    </location>
</feature>
<dbReference type="Gene3D" id="3.90.1200.10">
    <property type="match status" value="1"/>
</dbReference>
<dbReference type="Proteomes" id="UP000469558">
    <property type="component" value="Unassembled WGS sequence"/>
</dbReference>
<evidence type="ECO:0000313" key="3">
    <source>
        <dbReference type="Proteomes" id="UP000469558"/>
    </source>
</evidence>
<dbReference type="AlphaFoldDB" id="A0A8T9CE71"/>
<dbReference type="SUPFAM" id="SSF56112">
    <property type="entry name" value="Protein kinase-like (PK-like)"/>
    <property type="match status" value="1"/>
</dbReference>
<gene>
    <name evidence="2" type="primary">AIM9_1</name>
    <name evidence="2" type="ORF">LSUE1_G005390</name>
</gene>
<comment type="caution">
    <text evidence="2">The sequence shown here is derived from an EMBL/GenBank/DDBJ whole genome shotgun (WGS) entry which is preliminary data.</text>
</comment>
<name>A0A8T9CE71_9HELO</name>
<reference evidence="2 3" key="1">
    <citation type="submission" date="2018-05" db="EMBL/GenBank/DDBJ databases">
        <title>Genome sequencing and assembly of the regulated plant pathogen Lachnellula willkommii and related sister species for the development of diagnostic species identification markers.</title>
        <authorList>
            <person name="Giroux E."/>
            <person name="Bilodeau G."/>
        </authorList>
    </citation>
    <scope>NUCLEOTIDE SEQUENCE [LARGE SCALE GENOMIC DNA]</scope>
    <source>
        <strain evidence="2 3">CBS 268.59</strain>
    </source>
</reference>
<dbReference type="InterPro" id="IPR051035">
    <property type="entry name" value="Mito_inheritance_9"/>
</dbReference>
<keyword evidence="3" id="KW-1185">Reference proteome</keyword>
<accession>A0A8T9CE71</accession>
<dbReference type="Pfam" id="PF01636">
    <property type="entry name" value="APH"/>
    <property type="match status" value="1"/>
</dbReference>
<feature type="domain" description="Aminoglycoside phosphotransferase" evidence="1">
    <location>
        <begin position="285"/>
        <end position="350"/>
    </location>
</feature>
<organism evidence="2 3">
    <name type="scientific">Lachnellula suecica</name>
    <dbReference type="NCBI Taxonomy" id="602035"/>
    <lineage>
        <taxon>Eukaryota</taxon>
        <taxon>Fungi</taxon>
        <taxon>Dikarya</taxon>
        <taxon>Ascomycota</taxon>
        <taxon>Pezizomycotina</taxon>
        <taxon>Leotiomycetes</taxon>
        <taxon>Helotiales</taxon>
        <taxon>Lachnaceae</taxon>
        <taxon>Lachnellula</taxon>
    </lineage>
</organism>
<dbReference type="GO" id="GO:0005739">
    <property type="term" value="C:mitochondrion"/>
    <property type="evidence" value="ECO:0007669"/>
    <property type="project" value="TreeGrafter"/>
</dbReference>
<evidence type="ECO:0000313" key="2">
    <source>
        <dbReference type="EMBL" id="TVY82210.1"/>
    </source>
</evidence>
<sequence>MATATAKPILSAVGNDGIVVDGIAEEDLFKHTSHRWVYDEERRLAERYLKFNVQELLKAAVAAVSGTGATRCTKVLRCKEGFSNKALLLEMDNGVEIFAKLPNPSAGPAFYTTASEVATRTFLREALDLPIPQILAWSADRNNPVGAEYIIEEKAPGKPLSNFWPDLAAWPLERRFPLMRSIVEVEWKLASILFAKSGCIYFRKDIPGSEALETITPMPLAFRKRFTMGPLVARELWKGEKEGMDLNRGPFEGSYGVATEVAKNEIKFIKEHGRPRIVPALSLTEPESPDRMLDLLDHYLKLVPAMAPPEEAEDAHSPTLWHTDLHSNNVFVDPVSKKITRILDWQSASILPFFAKCSVPPLFRDSEPIDPHTLPKRPANYSSLEPHIKKYIDDNIALEMIHRHYIDMTSKKNVRHFVALALHNDDDVRLKPAAIVQSVWEKRDVFFFQRALMRIVDRWGELCPGKGPCPVRFSLEEMAMYAREEGNRKAVVKLYTMVHDAWGLSREGSIDPGRFEEV</sequence>
<evidence type="ECO:0000259" key="1">
    <source>
        <dbReference type="Pfam" id="PF01636"/>
    </source>
</evidence>
<proteinExistence type="predicted"/>
<dbReference type="EMBL" id="QGMK01000354">
    <property type="protein sequence ID" value="TVY82210.1"/>
    <property type="molecule type" value="Genomic_DNA"/>
</dbReference>
<dbReference type="OrthoDB" id="2968323at2759"/>
<dbReference type="PANTHER" id="PTHR36091">
    <property type="entry name" value="ALTERED INHERITANCE OF MITOCHONDRIA PROTEIN 9, MITOCHONDRIAL"/>
    <property type="match status" value="1"/>
</dbReference>
<dbReference type="InterPro" id="IPR011009">
    <property type="entry name" value="Kinase-like_dom_sf"/>
</dbReference>
<dbReference type="PANTHER" id="PTHR36091:SF2">
    <property type="entry name" value="AMINOGLYCOSIDE PHOSPHOTRANSFERASE DOMAIN-CONTAINING PROTEIN"/>
    <property type="match status" value="1"/>
</dbReference>
<dbReference type="InterPro" id="IPR002575">
    <property type="entry name" value="Aminoglycoside_PTrfase"/>
</dbReference>
<protein>
    <submittedName>
        <fullName evidence="2">Altered inheritance of mitochondria protein</fullName>
    </submittedName>
</protein>